<dbReference type="InterPro" id="IPR025857">
    <property type="entry name" value="MacB_PCD"/>
</dbReference>
<dbReference type="AlphaFoldDB" id="E8N397"/>
<dbReference type="GO" id="GO:0005886">
    <property type="term" value="C:plasma membrane"/>
    <property type="evidence" value="ECO:0007669"/>
    <property type="project" value="UniProtKB-SubCell"/>
</dbReference>
<dbReference type="PANTHER" id="PTHR30572">
    <property type="entry name" value="MEMBRANE COMPONENT OF TRANSPORTER-RELATED"/>
    <property type="match status" value="1"/>
</dbReference>
<dbReference type="Proteomes" id="UP000008922">
    <property type="component" value="Chromosome"/>
</dbReference>
<gene>
    <name evidence="10" type="ordered locus">ANT_08770</name>
</gene>
<feature type="transmembrane region" description="Helical" evidence="7">
    <location>
        <begin position="21"/>
        <end position="42"/>
    </location>
</feature>
<feature type="domain" description="ABC3 transporter permease C-terminal" evidence="8">
    <location>
        <begin position="286"/>
        <end position="403"/>
    </location>
</feature>
<evidence type="ECO:0000259" key="8">
    <source>
        <dbReference type="Pfam" id="PF02687"/>
    </source>
</evidence>
<dbReference type="STRING" id="926569.ANT_08770"/>
<evidence type="ECO:0000256" key="3">
    <source>
        <dbReference type="ARBA" id="ARBA00022692"/>
    </source>
</evidence>
<dbReference type="InterPro" id="IPR003838">
    <property type="entry name" value="ABC3_permease_C"/>
</dbReference>
<comment type="similarity">
    <text evidence="6">Belongs to the ABC-4 integral membrane protein family.</text>
</comment>
<evidence type="ECO:0000256" key="5">
    <source>
        <dbReference type="ARBA" id="ARBA00023136"/>
    </source>
</evidence>
<keyword evidence="5 7" id="KW-0472">Membrane</keyword>
<dbReference type="GO" id="GO:0022857">
    <property type="term" value="F:transmembrane transporter activity"/>
    <property type="evidence" value="ECO:0007669"/>
    <property type="project" value="TreeGrafter"/>
</dbReference>
<feature type="transmembrane region" description="Helical" evidence="7">
    <location>
        <begin position="281"/>
        <end position="306"/>
    </location>
</feature>
<keyword evidence="11" id="KW-1185">Reference proteome</keyword>
<evidence type="ECO:0000256" key="2">
    <source>
        <dbReference type="ARBA" id="ARBA00022475"/>
    </source>
</evidence>
<evidence type="ECO:0000313" key="11">
    <source>
        <dbReference type="Proteomes" id="UP000008922"/>
    </source>
</evidence>
<feature type="domain" description="MacB-like periplasmic core" evidence="9">
    <location>
        <begin position="21"/>
        <end position="245"/>
    </location>
</feature>
<keyword evidence="2" id="KW-1003">Cell membrane</keyword>
<dbReference type="Pfam" id="PF02687">
    <property type="entry name" value="FtsX"/>
    <property type="match status" value="1"/>
</dbReference>
<dbReference type="KEGG" id="atm:ANT_08770"/>
<feature type="transmembrane region" description="Helical" evidence="7">
    <location>
        <begin position="326"/>
        <end position="359"/>
    </location>
</feature>
<dbReference type="eggNOG" id="COG0577">
    <property type="taxonomic scope" value="Bacteria"/>
</dbReference>
<dbReference type="FunCoup" id="E8N397">
    <property type="interactions" value="261"/>
</dbReference>
<reference evidence="10 11" key="1">
    <citation type="submission" date="2010-12" db="EMBL/GenBank/DDBJ databases">
        <title>Whole genome sequence of Anaerolinea thermophila UNI-1.</title>
        <authorList>
            <person name="Narita-Yamada S."/>
            <person name="Kishi E."/>
            <person name="Watanabe Y."/>
            <person name="Takasaki K."/>
            <person name="Ankai A."/>
            <person name="Oguchi A."/>
            <person name="Fukui S."/>
            <person name="Takahashi M."/>
            <person name="Yashiro I."/>
            <person name="Hosoyama A."/>
            <person name="Sekiguchi Y."/>
            <person name="Hanada S."/>
            <person name="Fujita N."/>
        </authorList>
    </citation>
    <scope>NUCLEOTIDE SEQUENCE [LARGE SCALE GENOMIC DNA]</scope>
    <source>
        <strain evidence="11">DSM 14523 / JCM 11388 / NBRC 100420 / UNI-1</strain>
    </source>
</reference>
<keyword evidence="4 7" id="KW-1133">Transmembrane helix</keyword>
<sequence>MNILQAVKEALESLSANKLRSGLTMLGIIIGVAAVIAMISLGRGVEASVNDQLAGVGSTLITLFAMPDREVRNPQPLTLSDAEALMDAAHFPEVQAVAAEINLNASVSFGTVNTATSILGVTANYKDVQNLHLNEGDFIHEEQVLGQSAVAVLGARAAKTLFEREAGIVGETIRIDGQPYRVIGVLRSRGSGGLSFTQTDNAVLIPITTAKLRLAPERVRGEVDLITVQVRSASQIKAVSERITETLRIRHNIPVGLSDVTVFVQKDVLDALNQITSILTVFLGGIAAISLLVGGIGIMNIMLVSVSERTREIGLRKAVGARRRDILMQFLTESVLLSLVGGMLGILTGWMIGAVIQLISTQSGSPIRFALNVDAILLATITSSAIGIFFGLYPANRAAGLTPVEALRSE</sequence>
<dbReference type="RefSeq" id="WP_013559303.1">
    <property type="nucleotide sequence ID" value="NC_014960.1"/>
</dbReference>
<dbReference type="Pfam" id="PF12704">
    <property type="entry name" value="MacB_PCD"/>
    <property type="match status" value="1"/>
</dbReference>
<evidence type="ECO:0000256" key="7">
    <source>
        <dbReference type="SAM" id="Phobius"/>
    </source>
</evidence>
<dbReference type="InParanoid" id="E8N397"/>
<organism evidence="10 11">
    <name type="scientific">Anaerolinea thermophila (strain DSM 14523 / JCM 11388 / NBRC 100420 / UNI-1)</name>
    <dbReference type="NCBI Taxonomy" id="926569"/>
    <lineage>
        <taxon>Bacteria</taxon>
        <taxon>Bacillati</taxon>
        <taxon>Chloroflexota</taxon>
        <taxon>Anaerolineae</taxon>
        <taxon>Anaerolineales</taxon>
        <taxon>Anaerolineaceae</taxon>
        <taxon>Anaerolinea</taxon>
    </lineage>
</organism>
<evidence type="ECO:0000259" key="9">
    <source>
        <dbReference type="Pfam" id="PF12704"/>
    </source>
</evidence>
<evidence type="ECO:0000256" key="4">
    <source>
        <dbReference type="ARBA" id="ARBA00022989"/>
    </source>
</evidence>
<feature type="transmembrane region" description="Helical" evidence="7">
    <location>
        <begin position="371"/>
        <end position="393"/>
    </location>
</feature>
<protein>
    <submittedName>
        <fullName evidence="10">ABC transporter permease protein</fullName>
    </submittedName>
</protein>
<proteinExistence type="inferred from homology"/>
<dbReference type="HOGENOM" id="CLU_000604_8_0_0"/>
<accession>E8N397</accession>
<dbReference type="EMBL" id="AP012029">
    <property type="protein sequence ID" value="BAJ62911.1"/>
    <property type="molecule type" value="Genomic_DNA"/>
</dbReference>
<keyword evidence="3 7" id="KW-0812">Transmembrane</keyword>
<dbReference type="InterPro" id="IPR050250">
    <property type="entry name" value="Macrolide_Exporter_MacB"/>
</dbReference>
<dbReference type="OrthoDB" id="9770036at2"/>
<evidence type="ECO:0000313" key="10">
    <source>
        <dbReference type="EMBL" id="BAJ62911.1"/>
    </source>
</evidence>
<name>E8N397_ANATU</name>
<evidence type="ECO:0000256" key="6">
    <source>
        <dbReference type="ARBA" id="ARBA00038076"/>
    </source>
</evidence>
<comment type="subcellular location">
    <subcellularLocation>
        <location evidence="1">Cell membrane</location>
        <topology evidence="1">Multi-pass membrane protein</topology>
    </subcellularLocation>
</comment>
<dbReference type="PANTHER" id="PTHR30572:SF4">
    <property type="entry name" value="ABC TRANSPORTER PERMEASE YTRF"/>
    <property type="match status" value="1"/>
</dbReference>
<evidence type="ECO:0000256" key="1">
    <source>
        <dbReference type="ARBA" id="ARBA00004651"/>
    </source>
</evidence>